<evidence type="ECO:0000256" key="6">
    <source>
        <dbReference type="SAM" id="Phobius"/>
    </source>
</evidence>
<reference evidence="7" key="1">
    <citation type="submission" date="2021-11" db="EMBL/GenBank/DDBJ databases">
        <title>Genome sequence of Xylella taiwanensis PLS432.</title>
        <authorList>
            <person name="Weng L.-W."/>
            <person name="Su C.-C."/>
            <person name="Tsai C.-W."/>
            <person name="Kuo C.-H."/>
        </authorList>
    </citation>
    <scope>NUCLEOTIDE SEQUENCE</scope>
    <source>
        <strain evidence="7">PLS432</strain>
    </source>
</reference>
<evidence type="ECO:0000313" key="8">
    <source>
        <dbReference type="Proteomes" id="UP001430701"/>
    </source>
</evidence>
<proteinExistence type="predicted"/>
<dbReference type="Pfam" id="PF07963">
    <property type="entry name" value="N_methyl"/>
    <property type="match status" value="1"/>
</dbReference>
<dbReference type="EMBL" id="JAJPPU010000002">
    <property type="protein sequence ID" value="MCD8472818.1"/>
    <property type="molecule type" value="Genomic_DNA"/>
</dbReference>
<evidence type="ECO:0000313" key="7">
    <source>
        <dbReference type="EMBL" id="MCD8472818.1"/>
    </source>
</evidence>
<gene>
    <name evidence="7" type="ORF">LPH55_04875</name>
</gene>
<evidence type="ECO:0000256" key="2">
    <source>
        <dbReference type="ARBA" id="ARBA00022481"/>
    </source>
</evidence>
<name>A0ABS8TV99_9GAMM</name>
<keyword evidence="5 6" id="KW-0472">Membrane</keyword>
<comment type="caution">
    <text evidence="7">The sequence shown here is derived from an EMBL/GenBank/DDBJ whole genome shotgun (WGS) entry which is preliminary data.</text>
</comment>
<dbReference type="Gene3D" id="3.30.700.10">
    <property type="entry name" value="Glycoprotein, Type 4 Pilin"/>
    <property type="match status" value="1"/>
</dbReference>
<feature type="transmembrane region" description="Helical" evidence="6">
    <location>
        <begin position="12"/>
        <end position="33"/>
    </location>
</feature>
<evidence type="ECO:0000256" key="4">
    <source>
        <dbReference type="ARBA" id="ARBA00022989"/>
    </source>
</evidence>
<keyword evidence="2" id="KW-0488">Methylation</keyword>
<keyword evidence="3 6" id="KW-0812">Transmembrane</keyword>
<dbReference type="Pfam" id="PF16732">
    <property type="entry name" value="ComP_DUS"/>
    <property type="match status" value="1"/>
</dbReference>
<dbReference type="PANTHER" id="PTHR30093">
    <property type="entry name" value="GENERAL SECRETION PATHWAY PROTEIN G"/>
    <property type="match status" value="1"/>
</dbReference>
<keyword evidence="4 6" id="KW-1133">Transmembrane helix</keyword>
<dbReference type="PANTHER" id="PTHR30093:SF47">
    <property type="entry name" value="TYPE IV PILUS NON-CORE MINOR PILIN PILE"/>
    <property type="match status" value="1"/>
</dbReference>
<dbReference type="InterPro" id="IPR031982">
    <property type="entry name" value="PilE-like"/>
</dbReference>
<sequence>MIKNKKQSGFTLIEVMIVVVIVAVLAGIAIANYQGSILRTRRSAAQGCLQQQAQFMERYYTTNMTYAKAAESVPGCDPSLRLNDFYRFTSTVQAMSFTLTATPQGTQTRDNCGTLTLLSTGERTASGGDGCW</sequence>
<evidence type="ECO:0000256" key="5">
    <source>
        <dbReference type="ARBA" id="ARBA00023136"/>
    </source>
</evidence>
<dbReference type="InterPro" id="IPR002416">
    <property type="entry name" value="T2SS_protein-GspH"/>
</dbReference>
<accession>A0ABS8TV99</accession>
<dbReference type="RefSeq" id="WP_230428264.1">
    <property type="nucleotide sequence ID" value="NZ_CP087696.1"/>
</dbReference>
<dbReference type="InterPro" id="IPR045584">
    <property type="entry name" value="Pilin-like"/>
</dbReference>
<dbReference type="InterPro" id="IPR012902">
    <property type="entry name" value="N_methyl_site"/>
</dbReference>
<keyword evidence="8" id="KW-1185">Reference proteome</keyword>
<evidence type="ECO:0000256" key="1">
    <source>
        <dbReference type="ARBA" id="ARBA00004167"/>
    </source>
</evidence>
<evidence type="ECO:0000256" key="3">
    <source>
        <dbReference type="ARBA" id="ARBA00022692"/>
    </source>
</evidence>
<organism evidence="7 8">
    <name type="scientific">Xylella taiwanensis</name>
    <dbReference type="NCBI Taxonomy" id="1444770"/>
    <lineage>
        <taxon>Bacteria</taxon>
        <taxon>Pseudomonadati</taxon>
        <taxon>Pseudomonadota</taxon>
        <taxon>Gammaproteobacteria</taxon>
        <taxon>Lysobacterales</taxon>
        <taxon>Lysobacteraceae</taxon>
        <taxon>Xylella</taxon>
    </lineage>
</organism>
<dbReference type="PRINTS" id="PR00885">
    <property type="entry name" value="BCTERIALGSPH"/>
</dbReference>
<dbReference type="PROSITE" id="PS00409">
    <property type="entry name" value="PROKAR_NTER_METHYL"/>
    <property type="match status" value="1"/>
</dbReference>
<dbReference type="NCBIfam" id="TIGR02532">
    <property type="entry name" value="IV_pilin_GFxxxE"/>
    <property type="match status" value="1"/>
</dbReference>
<dbReference type="SUPFAM" id="SSF54523">
    <property type="entry name" value="Pili subunits"/>
    <property type="match status" value="1"/>
</dbReference>
<dbReference type="Proteomes" id="UP001430701">
    <property type="component" value="Unassembled WGS sequence"/>
</dbReference>
<protein>
    <submittedName>
        <fullName evidence="7">Type IV pilin protein</fullName>
    </submittedName>
</protein>
<comment type="subcellular location">
    <subcellularLocation>
        <location evidence="1">Membrane</location>
        <topology evidence="1">Single-pass membrane protein</topology>
    </subcellularLocation>
</comment>